<proteinExistence type="predicted"/>
<dbReference type="EMBL" id="LRPN01000178">
    <property type="protein sequence ID" value="KWZ77082.1"/>
    <property type="molecule type" value="Genomic_DNA"/>
</dbReference>
<comment type="caution">
    <text evidence="1">The sequence shown here is derived from an EMBL/GenBank/DDBJ whole genome shotgun (WGS) entry which is preliminary data.</text>
</comment>
<evidence type="ECO:0000313" key="2">
    <source>
        <dbReference type="Proteomes" id="UP000070376"/>
    </source>
</evidence>
<gene>
    <name evidence="1" type="ORF">HMPREF3213_03461</name>
</gene>
<dbReference type="AlphaFoldDB" id="A0A133KBZ1"/>
<accession>A0A133KBZ1</accession>
<organism evidence="1 2">
    <name type="scientific">Heyndrickxia coagulans</name>
    <name type="common">Weizmannia coagulans</name>
    <dbReference type="NCBI Taxonomy" id="1398"/>
    <lineage>
        <taxon>Bacteria</taxon>
        <taxon>Bacillati</taxon>
        <taxon>Bacillota</taxon>
        <taxon>Bacilli</taxon>
        <taxon>Bacillales</taxon>
        <taxon>Bacillaceae</taxon>
        <taxon>Heyndrickxia</taxon>
    </lineage>
</organism>
<protein>
    <submittedName>
        <fullName evidence="1">Uncharacterized protein</fullName>
    </submittedName>
</protein>
<sequence length="43" mass="5007">MRLLHNMLQLALPRPLHLSLVLKRKGRAKKLRLPSLSTRYASE</sequence>
<reference evidence="2" key="1">
    <citation type="submission" date="2016-01" db="EMBL/GenBank/DDBJ databases">
        <authorList>
            <person name="Mitreva M."/>
            <person name="Pepin K.H."/>
            <person name="Mihindukulasuriya K.A."/>
            <person name="Fulton R."/>
            <person name="Fronick C."/>
            <person name="O'Laughlin M."/>
            <person name="Miner T."/>
            <person name="Herter B."/>
            <person name="Rosa B.A."/>
            <person name="Cordes M."/>
            <person name="Tomlinson C."/>
            <person name="Wollam A."/>
            <person name="Palsikar V.B."/>
            <person name="Mardis E.R."/>
            <person name="Wilson R.K."/>
        </authorList>
    </citation>
    <scope>NUCLEOTIDE SEQUENCE [LARGE SCALE GENOMIC DNA]</scope>
    <source>
        <strain evidence="2">GED7749B</strain>
    </source>
</reference>
<evidence type="ECO:0000313" key="1">
    <source>
        <dbReference type="EMBL" id="KWZ77082.1"/>
    </source>
</evidence>
<name>A0A133KBZ1_HEYCO</name>
<dbReference type="Proteomes" id="UP000070376">
    <property type="component" value="Unassembled WGS sequence"/>
</dbReference>